<name>M3A9W9_PSEFD</name>
<dbReference type="GeneID" id="19333612"/>
<evidence type="ECO:0000313" key="2">
    <source>
        <dbReference type="Proteomes" id="UP000016932"/>
    </source>
</evidence>
<dbReference type="HOGENOM" id="CLU_3107438_0_0_1"/>
<organism evidence="1 2">
    <name type="scientific">Pseudocercospora fijiensis (strain CIRAD86)</name>
    <name type="common">Black leaf streak disease fungus</name>
    <name type="synonym">Mycosphaerella fijiensis</name>
    <dbReference type="NCBI Taxonomy" id="383855"/>
    <lineage>
        <taxon>Eukaryota</taxon>
        <taxon>Fungi</taxon>
        <taxon>Dikarya</taxon>
        <taxon>Ascomycota</taxon>
        <taxon>Pezizomycotina</taxon>
        <taxon>Dothideomycetes</taxon>
        <taxon>Dothideomycetidae</taxon>
        <taxon>Mycosphaerellales</taxon>
        <taxon>Mycosphaerellaceae</taxon>
        <taxon>Pseudocercospora</taxon>
    </lineage>
</organism>
<reference evidence="1 2" key="1">
    <citation type="journal article" date="2012" name="PLoS Pathog.">
        <title>Diverse lifestyles and strategies of plant pathogenesis encoded in the genomes of eighteen Dothideomycetes fungi.</title>
        <authorList>
            <person name="Ohm R.A."/>
            <person name="Feau N."/>
            <person name="Henrissat B."/>
            <person name="Schoch C.L."/>
            <person name="Horwitz B.A."/>
            <person name="Barry K.W."/>
            <person name="Condon B.J."/>
            <person name="Copeland A.C."/>
            <person name="Dhillon B."/>
            <person name="Glaser F."/>
            <person name="Hesse C.N."/>
            <person name="Kosti I."/>
            <person name="LaButti K."/>
            <person name="Lindquist E.A."/>
            <person name="Lucas S."/>
            <person name="Salamov A.A."/>
            <person name="Bradshaw R.E."/>
            <person name="Ciuffetti L."/>
            <person name="Hamelin R.C."/>
            <person name="Kema G.H.J."/>
            <person name="Lawrence C."/>
            <person name="Scott J.A."/>
            <person name="Spatafora J.W."/>
            <person name="Turgeon B.G."/>
            <person name="de Wit P.J.G.M."/>
            <person name="Zhong S."/>
            <person name="Goodwin S.B."/>
            <person name="Grigoriev I.V."/>
        </authorList>
    </citation>
    <scope>NUCLEOTIDE SEQUENCE [LARGE SCALE GENOMIC DNA]</scope>
    <source>
        <strain evidence="1 2">CIRAD86</strain>
    </source>
</reference>
<dbReference type="Proteomes" id="UP000016932">
    <property type="component" value="Unassembled WGS sequence"/>
</dbReference>
<gene>
    <name evidence="1" type="ORF">MYCFIDRAFT_176698</name>
</gene>
<dbReference type="VEuPathDB" id="FungiDB:MYCFIDRAFT_176698"/>
<dbReference type="RefSeq" id="XP_007928618.1">
    <property type="nucleotide sequence ID" value="XM_007930427.1"/>
</dbReference>
<dbReference type="KEGG" id="pfj:MYCFIDRAFT_176698"/>
<keyword evidence="2" id="KW-1185">Reference proteome</keyword>
<protein>
    <submittedName>
        <fullName evidence="1">Uncharacterized protein</fullName>
    </submittedName>
</protein>
<evidence type="ECO:0000313" key="1">
    <source>
        <dbReference type="EMBL" id="EME81426.1"/>
    </source>
</evidence>
<dbReference type="AlphaFoldDB" id="M3A9W9"/>
<dbReference type="EMBL" id="KB446560">
    <property type="protein sequence ID" value="EME81426.1"/>
    <property type="molecule type" value="Genomic_DNA"/>
</dbReference>
<accession>M3A9W9</accession>
<proteinExistence type="predicted"/>
<sequence>MRSHFSRPADGFSNHLFARNIYLIIEKSWMTPPHRMKQMPEDEMRQRIIHL</sequence>